<protein>
    <submittedName>
        <fullName evidence="3">Uncharacterized protein</fullName>
    </submittedName>
</protein>
<sequence>WMSIGCFLEVMFSMMKLITGGGTRSRGWKQEEPSLPGLVSRGNF</sequence>
<keyword evidence="2" id="KW-0732">Signal</keyword>
<accession>A0A392VJI0</accession>
<dbReference type="AlphaFoldDB" id="A0A392VJI0"/>
<feature type="signal peptide" evidence="2">
    <location>
        <begin position="1"/>
        <end position="20"/>
    </location>
</feature>
<evidence type="ECO:0000256" key="1">
    <source>
        <dbReference type="SAM" id="MobiDB-lite"/>
    </source>
</evidence>
<keyword evidence="4" id="KW-1185">Reference proteome</keyword>
<proteinExistence type="predicted"/>
<dbReference type="Proteomes" id="UP000265520">
    <property type="component" value="Unassembled WGS sequence"/>
</dbReference>
<feature type="non-terminal residue" evidence="3">
    <location>
        <position position="1"/>
    </location>
</feature>
<evidence type="ECO:0000313" key="3">
    <source>
        <dbReference type="EMBL" id="MCI87623.1"/>
    </source>
</evidence>
<comment type="caution">
    <text evidence="3">The sequence shown here is derived from an EMBL/GenBank/DDBJ whole genome shotgun (WGS) entry which is preliminary data.</text>
</comment>
<organism evidence="3 4">
    <name type="scientific">Trifolium medium</name>
    <dbReference type="NCBI Taxonomy" id="97028"/>
    <lineage>
        <taxon>Eukaryota</taxon>
        <taxon>Viridiplantae</taxon>
        <taxon>Streptophyta</taxon>
        <taxon>Embryophyta</taxon>
        <taxon>Tracheophyta</taxon>
        <taxon>Spermatophyta</taxon>
        <taxon>Magnoliopsida</taxon>
        <taxon>eudicotyledons</taxon>
        <taxon>Gunneridae</taxon>
        <taxon>Pentapetalae</taxon>
        <taxon>rosids</taxon>
        <taxon>fabids</taxon>
        <taxon>Fabales</taxon>
        <taxon>Fabaceae</taxon>
        <taxon>Papilionoideae</taxon>
        <taxon>50 kb inversion clade</taxon>
        <taxon>NPAAA clade</taxon>
        <taxon>Hologalegina</taxon>
        <taxon>IRL clade</taxon>
        <taxon>Trifolieae</taxon>
        <taxon>Trifolium</taxon>
    </lineage>
</organism>
<evidence type="ECO:0000313" key="4">
    <source>
        <dbReference type="Proteomes" id="UP000265520"/>
    </source>
</evidence>
<feature type="chain" id="PRO_5017391278" evidence="2">
    <location>
        <begin position="21"/>
        <end position="44"/>
    </location>
</feature>
<evidence type="ECO:0000256" key="2">
    <source>
        <dbReference type="SAM" id="SignalP"/>
    </source>
</evidence>
<reference evidence="3 4" key="1">
    <citation type="journal article" date="2018" name="Front. Plant Sci.">
        <title>Red Clover (Trifolium pratense) and Zigzag Clover (T. medium) - A Picture of Genomic Similarities and Differences.</title>
        <authorList>
            <person name="Dluhosova J."/>
            <person name="Istvanek J."/>
            <person name="Nedelnik J."/>
            <person name="Repkova J."/>
        </authorList>
    </citation>
    <scope>NUCLEOTIDE SEQUENCE [LARGE SCALE GENOMIC DNA]</scope>
    <source>
        <strain evidence="4">cv. 10/8</strain>
        <tissue evidence="3">Leaf</tissue>
    </source>
</reference>
<dbReference type="EMBL" id="LXQA011170798">
    <property type="protein sequence ID" value="MCI87623.1"/>
    <property type="molecule type" value="Genomic_DNA"/>
</dbReference>
<feature type="region of interest" description="Disordered" evidence="1">
    <location>
        <begin position="21"/>
        <end position="44"/>
    </location>
</feature>
<name>A0A392VJI0_9FABA</name>